<sequence>MALALLEQRFPAVPLWFGQATGHWWALAGDRLIEAHTPEHLGRELERFRTRTVPSAGRSPDQAGDSTGRTR</sequence>
<dbReference type="Proteomes" id="UP000805614">
    <property type="component" value="Unassembled WGS sequence"/>
</dbReference>
<reference evidence="2 3" key="1">
    <citation type="submission" date="2020-06" db="EMBL/GenBank/DDBJ databases">
        <title>Actinomadura xiongansis sp. nov., isolated from soil of Baiyangdian.</title>
        <authorList>
            <person name="Zhang X."/>
        </authorList>
    </citation>
    <scope>NUCLEOTIDE SEQUENCE [LARGE SCALE GENOMIC DNA]</scope>
    <source>
        <strain evidence="2 3">HBUM206468</strain>
    </source>
</reference>
<gene>
    <name evidence="2" type="ORF">HKK74_37055</name>
</gene>
<comment type="caution">
    <text evidence="2">The sequence shown here is derived from an EMBL/GenBank/DDBJ whole genome shotgun (WGS) entry which is preliminary data.</text>
</comment>
<accession>A0ABR7M2M3</accession>
<dbReference type="EMBL" id="JABVEC010000055">
    <property type="protein sequence ID" value="MBC6471059.1"/>
    <property type="molecule type" value="Genomic_DNA"/>
</dbReference>
<organism evidence="2 3">
    <name type="scientific">Actinomadura alba</name>
    <dbReference type="NCBI Taxonomy" id="406431"/>
    <lineage>
        <taxon>Bacteria</taxon>
        <taxon>Bacillati</taxon>
        <taxon>Actinomycetota</taxon>
        <taxon>Actinomycetes</taxon>
        <taxon>Streptosporangiales</taxon>
        <taxon>Thermomonosporaceae</taxon>
        <taxon>Actinomadura</taxon>
    </lineage>
</organism>
<name>A0ABR7M2M3_9ACTN</name>
<protein>
    <submittedName>
        <fullName evidence="2">Uncharacterized protein</fullName>
    </submittedName>
</protein>
<feature type="region of interest" description="Disordered" evidence="1">
    <location>
        <begin position="45"/>
        <end position="71"/>
    </location>
</feature>
<dbReference type="RefSeq" id="WP_187248098.1">
    <property type="nucleotide sequence ID" value="NZ_BAAAOK010000009.1"/>
</dbReference>
<keyword evidence="3" id="KW-1185">Reference proteome</keyword>
<evidence type="ECO:0000313" key="2">
    <source>
        <dbReference type="EMBL" id="MBC6471059.1"/>
    </source>
</evidence>
<evidence type="ECO:0000313" key="3">
    <source>
        <dbReference type="Proteomes" id="UP000805614"/>
    </source>
</evidence>
<evidence type="ECO:0000256" key="1">
    <source>
        <dbReference type="SAM" id="MobiDB-lite"/>
    </source>
</evidence>
<proteinExistence type="predicted"/>